<keyword evidence="2" id="KW-1185">Reference proteome</keyword>
<dbReference type="SUPFAM" id="SSF56935">
    <property type="entry name" value="Porins"/>
    <property type="match status" value="1"/>
</dbReference>
<dbReference type="Gene3D" id="2.40.160.60">
    <property type="entry name" value="Outer membrane protein transport protein (OMPP1/FadL/TodX)"/>
    <property type="match status" value="1"/>
</dbReference>
<dbReference type="Proteomes" id="UP000292262">
    <property type="component" value="Unassembled WGS sequence"/>
</dbReference>
<comment type="caution">
    <text evidence="1">The sequence shown here is derived from an EMBL/GenBank/DDBJ whole genome shotgun (WGS) entry which is preliminary data.</text>
</comment>
<reference evidence="1 2" key="1">
    <citation type="submission" date="2019-02" db="EMBL/GenBank/DDBJ databases">
        <title>Genomic Encyclopedia of Type Strains, Phase IV (KMG-IV): sequencing the most valuable type-strain genomes for metagenomic binning, comparative biology and taxonomic classification.</title>
        <authorList>
            <person name="Goeker M."/>
        </authorList>
    </citation>
    <scope>NUCLEOTIDE SEQUENCE [LARGE SCALE GENOMIC DNA]</scope>
    <source>
        <strain evidence="1 2">DSM 17196</strain>
    </source>
</reference>
<name>A0A4Q7NX86_9FLAO</name>
<dbReference type="RefSeq" id="WP_130287509.1">
    <property type="nucleotide sequence ID" value="NZ_SGXE01000005.1"/>
</dbReference>
<accession>A0A4Q7NX86</accession>
<dbReference type="EMBL" id="SGXE01000005">
    <property type="protein sequence ID" value="RZS91875.1"/>
    <property type="molecule type" value="Genomic_DNA"/>
</dbReference>
<organism evidence="1 2">
    <name type="scientific">Aquimarina brevivitae</name>
    <dbReference type="NCBI Taxonomy" id="323412"/>
    <lineage>
        <taxon>Bacteria</taxon>
        <taxon>Pseudomonadati</taxon>
        <taxon>Bacteroidota</taxon>
        <taxon>Flavobacteriia</taxon>
        <taxon>Flavobacteriales</taxon>
        <taxon>Flavobacteriaceae</taxon>
        <taxon>Aquimarina</taxon>
    </lineage>
</organism>
<protein>
    <submittedName>
        <fullName evidence="1">Long-subunit fatty acid transport protein</fullName>
    </submittedName>
</protein>
<sequence>MIRKSYTLFIFHILVVVRFVGYGQDTHYWSQQYGTRTALLSGAILGGVNDNTIIYYNPGGLGFIENSNISVNANAYRVENIKIANALGEESDFKSSNLGSIPLLAGGMINIKDKKWKLGYGFMAPVNFSFKGIARVDGDFDIISEAESPGAEELVGESSVSTELNEVSMALGLGRMISEKLSIGITNLFTVRSHTYNRGYAAFVFLNDGSQTLIGGNFTQNAEYYNVRYAVKIGVAYRLERWSGGVTLTTPSINLFGVGSVASSINARNIRFDPAGDRLSGVATDRQAELKTTFKSPLSFSAGINYNDGTSFIGLSVQYYAAIDPYDMVSVSPNTFVRPAELAPELGSDQFLNMRAGAKSVFNIALGYEYRIKESLSVVGSIRTDQSFFDDSLNDTSGIKTTISSWDLYHFSAGTTFTYKNSDLTLGLLFSTGRKGNYEQVGNLSNPNENNLLQGATSITNANYNSVGLLLGYTFNFKKI</sequence>
<dbReference type="AlphaFoldDB" id="A0A4Q7NX86"/>
<proteinExistence type="predicted"/>
<dbReference type="OrthoDB" id="974466at2"/>
<evidence type="ECO:0000313" key="2">
    <source>
        <dbReference type="Proteomes" id="UP000292262"/>
    </source>
</evidence>
<evidence type="ECO:0000313" key="1">
    <source>
        <dbReference type="EMBL" id="RZS91875.1"/>
    </source>
</evidence>
<gene>
    <name evidence="1" type="ORF">EV197_2978</name>
</gene>